<keyword evidence="12" id="KW-0511">Multifunctional enzyme</keyword>
<organism evidence="20 21">
    <name type="scientific">Clostridium ljungdahlii</name>
    <dbReference type="NCBI Taxonomy" id="1538"/>
    <lineage>
        <taxon>Bacteria</taxon>
        <taxon>Bacillati</taxon>
        <taxon>Bacillota</taxon>
        <taxon>Clostridia</taxon>
        <taxon>Eubacteriales</taxon>
        <taxon>Clostridiaceae</taxon>
        <taxon>Clostridium</taxon>
    </lineage>
</organism>
<evidence type="ECO:0000256" key="18">
    <source>
        <dbReference type="PIRSR" id="PIRSR006769-3"/>
    </source>
</evidence>
<dbReference type="RefSeq" id="WP_063553846.1">
    <property type="nucleotide sequence ID" value="NZ_LITT01000002.1"/>
</dbReference>
<evidence type="ECO:0000256" key="7">
    <source>
        <dbReference type="ARBA" id="ARBA00022723"/>
    </source>
</evidence>
<dbReference type="GO" id="GO:0009231">
    <property type="term" value="P:riboflavin biosynthetic process"/>
    <property type="evidence" value="ECO:0007669"/>
    <property type="project" value="UniProtKB-UniPathway"/>
</dbReference>
<dbReference type="SUPFAM" id="SSF53927">
    <property type="entry name" value="Cytidine deaminase-like"/>
    <property type="match status" value="1"/>
</dbReference>
<dbReference type="UniPathway" id="UPA00275">
    <property type="reaction ID" value="UER00401"/>
</dbReference>
<dbReference type="NCBIfam" id="TIGR00227">
    <property type="entry name" value="ribD_Cterm"/>
    <property type="match status" value="1"/>
</dbReference>
<comment type="pathway">
    <text evidence="2 15">Cofactor biosynthesis; riboflavin biosynthesis; 5-amino-6-(D-ribitylamino)uracil from GTP: step 2/4.</text>
</comment>
<feature type="binding site" evidence="17">
    <location>
        <position position="188"/>
    </location>
    <ligand>
        <name>substrate</name>
    </ligand>
</feature>
<evidence type="ECO:0000256" key="10">
    <source>
        <dbReference type="ARBA" id="ARBA00022857"/>
    </source>
</evidence>
<dbReference type="EC" id="1.1.1.193" evidence="15"/>
<dbReference type="PANTHER" id="PTHR38011:SF7">
    <property type="entry name" value="2,5-DIAMINO-6-RIBOSYLAMINO-4(3H)-PYRIMIDINONE 5'-PHOSPHATE REDUCTASE"/>
    <property type="match status" value="1"/>
</dbReference>
<evidence type="ECO:0000256" key="17">
    <source>
        <dbReference type="PIRSR" id="PIRSR006769-2"/>
    </source>
</evidence>
<keyword evidence="9 15" id="KW-0862">Zinc</keyword>
<dbReference type="PROSITE" id="PS00903">
    <property type="entry name" value="CYT_DCMP_DEAMINASES_1"/>
    <property type="match status" value="1"/>
</dbReference>
<feature type="binding site" evidence="17">
    <location>
        <position position="172"/>
    </location>
    <ligand>
        <name>substrate</name>
    </ligand>
</feature>
<gene>
    <name evidence="20" type="primary">ribD</name>
    <name evidence="20" type="ORF">WY13_00189</name>
</gene>
<keyword evidence="7 15" id="KW-0479">Metal-binding</keyword>
<feature type="binding site" evidence="17">
    <location>
        <position position="208"/>
    </location>
    <ligand>
        <name>substrate</name>
    </ligand>
</feature>
<dbReference type="InterPro" id="IPR016193">
    <property type="entry name" value="Cytidine_deaminase-like"/>
</dbReference>
<dbReference type="PATRIC" id="fig|1538.10.peg.672"/>
<sequence>MEKENTDEKYMKEALKLALLGKGFVNPNPLVGAVIVKNGKIIGKGYHRFFGGPHAEVYALREAGDNAKGADLYVTLEPCSHYGKTPPCAKAIVEAGIKKVVIGSVDPNPLVSGRGVKILRDENIEVVTGVMEREAVKINEIFMNYIKSKLPFVILKSGVTLDGKIATVSGESKWITGEKSRLKVHKMRNRVMAIMVGVGTVILDDPLLTTRLEEKCKSPKAVIVDSKLRVPVESQIFKTSCEREIIIACTEKFDKDKAESLKSMGVNIVVCPENKEGRVDLKYLTEKLGEMGIDSVLVEGGAELNFSALKSGIVNKVIYFIAPKILGGKNAKTSVEGYGIENLSDSIKLKDICAENVGEDIMIQAYVINAEN</sequence>
<comment type="caution">
    <text evidence="20">The sequence shown here is derived from an EMBL/GenBank/DDBJ whole genome shotgun (WGS) entry which is preliminary data.</text>
</comment>
<feature type="binding site" evidence="17">
    <location>
        <begin position="301"/>
        <end position="307"/>
    </location>
    <ligand>
        <name>NADP(+)</name>
        <dbReference type="ChEBI" id="CHEBI:58349"/>
    </ligand>
</feature>
<comment type="pathway">
    <text evidence="3 15">Cofactor biosynthesis; riboflavin biosynthesis; 5-amino-6-(D-ribitylamino)uracil from GTP: step 3/4.</text>
</comment>
<feature type="domain" description="CMP/dCMP-type deaminase" evidence="19">
    <location>
        <begin position="5"/>
        <end position="118"/>
    </location>
</feature>
<evidence type="ECO:0000256" key="6">
    <source>
        <dbReference type="ARBA" id="ARBA00022619"/>
    </source>
</evidence>
<comment type="similarity">
    <text evidence="5 15">In the C-terminal section; belongs to the HTP reductase family.</text>
</comment>
<protein>
    <recommendedName>
        <fullName evidence="15">Riboflavin biosynthesis protein RibD</fullName>
    </recommendedName>
    <domain>
        <recommendedName>
            <fullName evidence="15">Diaminohydroxyphosphoribosylaminopyrimidine deaminase</fullName>
            <shortName evidence="15">DRAP deaminase</shortName>
            <ecNumber evidence="15">3.5.4.26</ecNumber>
        </recommendedName>
        <alternativeName>
            <fullName evidence="15">Riboflavin-specific deaminase</fullName>
        </alternativeName>
    </domain>
    <domain>
        <recommendedName>
            <fullName evidence="15">5-amino-6-(5-phosphoribosylamino)uracil reductase</fullName>
            <ecNumber evidence="15">1.1.1.193</ecNumber>
        </recommendedName>
        <alternativeName>
            <fullName evidence="15">HTP reductase</fullName>
        </alternativeName>
    </domain>
</protein>
<feature type="active site" description="Proton donor" evidence="16">
    <location>
        <position position="56"/>
    </location>
</feature>
<keyword evidence="10 15" id="KW-0521">NADP</keyword>
<evidence type="ECO:0000259" key="19">
    <source>
        <dbReference type="PROSITE" id="PS51747"/>
    </source>
</evidence>
<dbReference type="PROSITE" id="PS51747">
    <property type="entry name" value="CYT_DCMP_DEAMINASES_2"/>
    <property type="match status" value="1"/>
</dbReference>
<evidence type="ECO:0000256" key="11">
    <source>
        <dbReference type="ARBA" id="ARBA00023002"/>
    </source>
</evidence>
<dbReference type="Proteomes" id="UP000077407">
    <property type="component" value="Unassembled WGS sequence"/>
</dbReference>
<feature type="binding site" evidence="18">
    <location>
        <position position="79"/>
    </location>
    <ligand>
        <name>Zn(2+)</name>
        <dbReference type="ChEBI" id="CHEBI:29105"/>
        <note>catalytic</note>
    </ligand>
</feature>
<dbReference type="GO" id="GO:0008835">
    <property type="term" value="F:diaminohydroxyphosphoribosylaminopyrimidine deaminase activity"/>
    <property type="evidence" value="ECO:0007669"/>
    <property type="project" value="UniProtKB-EC"/>
</dbReference>
<evidence type="ECO:0000256" key="14">
    <source>
        <dbReference type="ARBA" id="ARBA00049886"/>
    </source>
</evidence>
<dbReference type="PIRSF" id="PIRSF006769">
    <property type="entry name" value="RibD"/>
    <property type="match status" value="1"/>
</dbReference>
<feature type="binding site" evidence="17">
    <location>
        <position position="174"/>
    </location>
    <ligand>
        <name>NADP(+)</name>
        <dbReference type="ChEBI" id="CHEBI:58349"/>
    </ligand>
</feature>
<feature type="binding site" evidence="17">
    <location>
        <position position="299"/>
    </location>
    <ligand>
        <name>substrate</name>
    </ligand>
</feature>
<dbReference type="Pfam" id="PF01872">
    <property type="entry name" value="RibD_C"/>
    <property type="match status" value="1"/>
</dbReference>
<comment type="catalytic activity">
    <reaction evidence="14 15">
        <text>2,5-diamino-6-hydroxy-4-(5-phosphoribosylamino)-pyrimidine + H2O + H(+) = 5-amino-6-(5-phospho-D-ribosylamino)uracil + NH4(+)</text>
        <dbReference type="Rhea" id="RHEA:21868"/>
        <dbReference type="ChEBI" id="CHEBI:15377"/>
        <dbReference type="ChEBI" id="CHEBI:15378"/>
        <dbReference type="ChEBI" id="CHEBI:28938"/>
        <dbReference type="ChEBI" id="CHEBI:58453"/>
        <dbReference type="ChEBI" id="CHEBI:58614"/>
        <dbReference type="EC" id="3.5.4.26"/>
    </reaction>
</comment>
<dbReference type="InterPro" id="IPR011549">
    <property type="entry name" value="RibD_C"/>
</dbReference>
<dbReference type="InterPro" id="IPR004794">
    <property type="entry name" value="Eubact_RibD"/>
</dbReference>
<dbReference type="GO" id="GO:0050661">
    <property type="term" value="F:NADP binding"/>
    <property type="evidence" value="ECO:0007669"/>
    <property type="project" value="InterPro"/>
</dbReference>
<dbReference type="InterPro" id="IPR050765">
    <property type="entry name" value="Riboflavin_Biosynth_HTPR"/>
</dbReference>
<evidence type="ECO:0000256" key="4">
    <source>
        <dbReference type="ARBA" id="ARBA00005259"/>
    </source>
</evidence>
<comment type="similarity">
    <text evidence="4 15">In the N-terminal section; belongs to the cytidine and deoxycytidylate deaminase family.</text>
</comment>
<dbReference type="Gene3D" id="3.40.140.10">
    <property type="entry name" value="Cytidine Deaminase, domain 2"/>
    <property type="match status" value="1"/>
</dbReference>
<accession>A0A162L7A3</accession>
<evidence type="ECO:0000256" key="1">
    <source>
        <dbReference type="ARBA" id="ARBA00002151"/>
    </source>
</evidence>
<evidence type="ECO:0000256" key="3">
    <source>
        <dbReference type="ARBA" id="ARBA00004910"/>
    </source>
</evidence>
<dbReference type="Pfam" id="PF00383">
    <property type="entry name" value="dCMP_cyt_deam_1"/>
    <property type="match status" value="1"/>
</dbReference>
<dbReference type="InterPro" id="IPR002125">
    <property type="entry name" value="CMP_dCMP_dom"/>
</dbReference>
<dbReference type="InterPro" id="IPR016192">
    <property type="entry name" value="APOBEC/CMP_deaminase_Zn-bd"/>
</dbReference>
<dbReference type="GO" id="GO:0008270">
    <property type="term" value="F:zinc ion binding"/>
    <property type="evidence" value="ECO:0007669"/>
    <property type="project" value="InterPro"/>
</dbReference>
<evidence type="ECO:0000313" key="21">
    <source>
        <dbReference type="Proteomes" id="UP000077407"/>
    </source>
</evidence>
<feature type="binding site" evidence="18">
    <location>
        <position position="88"/>
    </location>
    <ligand>
        <name>Zn(2+)</name>
        <dbReference type="ChEBI" id="CHEBI:29105"/>
        <note>catalytic</note>
    </ligand>
</feature>
<feature type="binding site" evidence="17">
    <location>
        <position position="226"/>
    </location>
    <ligand>
        <name>NADP(+)</name>
        <dbReference type="ChEBI" id="CHEBI:58349"/>
    </ligand>
</feature>
<feature type="binding site" evidence="17">
    <location>
        <position position="158"/>
    </location>
    <ligand>
        <name>NADP(+)</name>
        <dbReference type="ChEBI" id="CHEBI:58349"/>
    </ligand>
</feature>
<feature type="binding site" evidence="18">
    <location>
        <position position="54"/>
    </location>
    <ligand>
        <name>Zn(2+)</name>
        <dbReference type="ChEBI" id="CHEBI:29105"/>
        <note>catalytic</note>
    </ligand>
</feature>
<dbReference type="FunFam" id="3.40.140.10:FF:000025">
    <property type="entry name" value="Riboflavin biosynthesis protein RibD"/>
    <property type="match status" value="1"/>
</dbReference>
<evidence type="ECO:0000256" key="15">
    <source>
        <dbReference type="PIRNR" id="PIRNR006769"/>
    </source>
</evidence>
<dbReference type="SUPFAM" id="SSF53597">
    <property type="entry name" value="Dihydrofolate reductase-like"/>
    <property type="match status" value="1"/>
</dbReference>
<dbReference type="EMBL" id="LITT01000002">
    <property type="protein sequence ID" value="OAA92102.1"/>
    <property type="molecule type" value="Genomic_DNA"/>
</dbReference>
<dbReference type="GO" id="GO:0008703">
    <property type="term" value="F:5-amino-6-(5-phosphoribosylamino)uracil reductase activity"/>
    <property type="evidence" value="ECO:0007669"/>
    <property type="project" value="UniProtKB-EC"/>
</dbReference>
<feature type="binding site" evidence="17">
    <location>
        <position position="200"/>
    </location>
    <ligand>
        <name>NADP(+)</name>
        <dbReference type="ChEBI" id="CHEBI:58349"/>
    </ligand>
</feature>
<evidence type="ECO:0000256" key="12">
    <source>
        <dbReference type="ARBA" id="ARBA00023268"/>
    </source>
</evidence>
<evidence type="ECO:0000256" key="5">
    <source>
        <dbReference type="ARBA" id="ARBA00007417"/>
    </source>
</evidence>
<reference evidence="20 21" key="1">
    <citation type="journal article" date="2015" name="Biotechnol. Bioeng.">
        <title>Genome sequence and phenotypic characterization of Caulobacter segnis.</title>
        <authorList>
            <person name="Patel S."/>
            <person name="Fletcher B."/>
            <person name="Scott D.C."/>
            <person name="Ely B."/>
        </authorList>
    </citation>
    <scope>NUCLEOTIDE SEQUENCE [LARGE SCALE GENOMIC DNA]</scope>
    <source>
        <strain evidence="20 21">ERI-2</strain>
    </source>
</reference>
<comment type="cofactor">
    <cofactor evidence="15 18">
        <name>Zn(2+)</name>
        <dbReference type="ChEBI" id="CHEBI:29105"/>
    </cofactor>
    <text evidence="15 18">Binds 1 zinc ion.</text>
</comment>
<dbReference type="NCBIfam" id="TIGR00326">
    <property type="entry name" value="eubact_ribD"/>
    <property type="match status" value="1"/>
</dbReference>
<evidence type="ECO:0000256" key="9">
    <source>
        <dbReference type="ARBA" id="ARBA00022833"/>
    </source>
</evidence>
<dbReference type="CDD" id="cd01284">
    <property type="entry name" value="Riboflavin_deaminase-reductase"/>
    <property type="match status" value="1"/>
</dbReference>
<comment type="function">
    <text evidence="1 15">Converts 2,5-diamino-6-(ribosylamino)-4(3h)-pyrimidinone 5'-phosphate into 5-amino-6-(ribosylamino)-2,4(1h,3h)-pyrimidinedione 5'-phosphate.</text>
</comment>
<evidence type="ECO:0000256" key="8">
    <source>
        <dbReference type="ARBA" id="ARBA00022801"/>
    </source>
</evidence>
<evidence type="ECO:0000256" key="16">
    <source>
        <dbReference type="PIRSR" id="PIRSR006769-1"/>
    </source>
</evidence>
<proteinExistence type="inferred from homology"/>
<dbReference type="InterPro" id="IPR024072">
    <property type="entry name" value="DHFR-like_dom_sf"/>
</dbReference>
<keyword evidence="11 15" id="KW-0560">Oxidoreductase</keyword>
<feature type="binding site" evidence="17">
    <location>
        <position position="211"/>
    </location>
    <ligand>
        <name>substrate</name>
    </ligand>
</feature>
<comment type="catalytic activity">
    <reaction evidence="13 15">
        <text>5-amino-6-(5-phospho-D-ribitylamino)uracil + NADP(+) = 5-amino-6-(5-phospho-D-ribosylamino)uracil + NADPH + H(+)</text>
        <dbReference type="Rhea" id="RHEA:17845"/>
        <dbReference type="ChEBI" id="CHEBI:15378"/>
        <dbReference type="ChEBI" id="CHEBI:57783"/>
        <dbReference type="ChEBI" id="CHEBI:58349"/>
        <dbReference type="ChEBI" id="CHEBI:58421"/>
        <dbReference type="ChEBI" id="CHEBI:58453"/>
        <dbReference type="EC" id="1.1.1.193"/>
    </reaction>
</comment>
<keyword evidence="6 15" id="KW-0686">Riboflavin biosynthesis</keyword>
<dbReference type="Gene3D" id="3.40.430.10">
    <property type="entry name" value="Dihydrofolate Reductase, subunit A"/>
    <property type="match status" value="1"/>
</dbReference>
<dbReference type="InterPro" id="IPR002734">
    <property type="entry name" value="RibDG_C"/>
</dbReference>
<keyword evidence="8 15" id="KW-0378">Hydrolase</keyword>
<dbReference type="PANTHER" id="PTHR38011">
    <property type="entry name" value="DIHYDROFOLATE REDUCTASE FAMILY PROTEIN (AFU_ORTHOLOGUE AFUA_8G06820)"/>
    <property type="match status" value="1"/>
</dbReference>
<dbReference type="EC" id="3.5.4.26" evidence="15"/>
<name>A0A162L7A3_9CLOT</name>
<dbReference type="OrthoDB" id="9800865at2"/>
<evidence type="ECO:0000313" key="20">
    <source>
        <dbReference type="EMBL" id="OAA92102.1"/>
    </source>
</evidence>
<evidence type="ECO:0000256" key="13">
    <source>
        <dbReference type="ARBA" id="ARBA00049861"/>
    </source>
</evidence>
<evidence type="ECO:0000256" key="2">
    <source>
        <dbReference type="ARBA" id="ARBA00004882"/>
    </source>
</evidence>
<feature type="binding site" evidence="17">
    <location>
        <position position="204"/>
    </location>
    <ligand>
        <name>NADP(+)</name>
        <dbReference type="ChEBI" id="CHEBI:58349"/>
    </ligand>
</feature>
<dbReference type="AlphaFoldDB" id="A0A162L7A3"/>